<dbReference type="Gene3D" id="2.170.130.10">
    <property type="entry name" value="TonB-dependent receptor, plug domain"/>
    <property type="match status" value="1"/>
</dbReference>
<dbReference type="EMBL" id="FUWZ01000003">
    <property type="protein sequence ID" value="SKA32483.1"/>
    <property type="molecule type" value="Genomic_DNA"/>
</dbReference>
<feature type="signal peptide" evidence="8">
    <location>
        <begin position="1"/>
        <end position="17"/>
    </location>
</feature>
<dbReference type="Pfam" id="PF13715">
    <property type="entry name" value="CarbopepD_reg_2"/>
    <property type="match status" value="1"/>
</dbReference>
<dbReference type="GO" id="GO:0009279">
    <property type="term" value="C:cell outer membrane"/>
    <property type="evidence" value="ECO:0007669"/>
    <property type="project" value="UniProtKB-SubCell"/>
</dbReference>
<keyword evidence="8" id="KW-0732">Signal</keyword>
<evidence type="ECO:0000256" key="2">
    <source>
        <dbReference type="ARBA" id="ARBA00022448"/>
    </source>
</evidence>
<dbReference type="Pfam" id="PF07715">
    <property type="entry name" value="Plug"/>
    <property type="match status" value="1"/>
</dbReference>
<evidence type="ECO:0000256" key="4">
    <source>
        <dbReference type="ARBA" id="ARBA00022692"/>
    </source>
</evidence>
<dbReference type="InterPro" id="IPR008969">
    <property type="entry name" value="CarboxyPept-like_regulatory"/>
</dbReference>
<comment type="similarity">
    <text evidence="7">Belongs to the TonB-dependent receptor family.</text>
</comment>
<evidence type="ECO:0000256" key="7">
    <source>
        <dbReference type="PROSITE-ProRule" id="PRU01360"/>
    </source>
</evidence>
<dbReference type="NCBIfam" id="TIGR04056">
    <property type="entry name" value="OMP_RagA_SusC"/>
    <property type="match status" value="1"/>
</dbReference>
<dbReference type="AlphaFoldDB" id="A0A1T4SWA6"/>
<keyword evidence="11" id="KW-1185">Reference proteome</keyword>
<sequence>MKLTALLLLVAFLQVNATGYSQSISLSGKKMPLDKVFRAIEHQSNYRFFYDYRELKTSSPIDADFRKATLQEVLAAVLKGQPFTFTIEDKMIVVSRKPEPPAAPVLTAVVPADIHGTVKDEQGNPIPGVSVGVVGTARGTITDAKGAFVLRATAGETLKFSILGYKPYTVQVGTDNTLNVVLHPEASAISEVVVVGYGTQKKSQLIGSVSQINAEKVNNRTVPQLSNALTGQMPGVTVIQRSGRPGAAGGEIQVRGVGSFGAGPGALILVDGMPVNSFNDVNPNDVEAVSVLKDASSAAIYGARAANGVILITTKSGSATGKLKVNYNGYVGTQKPTALPQSVNSWEFAQAMNEAVPGSYSEAEIQQFKDGSNPDNYPNSNFYKDFFKPYGIQTGHNISLANGNQISQYQLSFGYIRQNGIVARNSYDRYNVRLNLLTNITRKLKLTTRIASSLSTTNEPAPPATLDFSNMLDMIGQVVRYSPIYPIRMSNGDWGVGINGKGTPVSNLESESFYKEKGIDLNGNLRLDWNVVEGLKLSAVGGGYINYGDNKRFLATQYLNNITTLGPSTLTQGNRNSNYKTMQALAEYNKRFDKHSFTVLGGYSFEEFVIDSVSAFRRNFPGNTLTSINLGSAEGQTNDGGAASWALSSFFGRLQYNFNSKYFAEGVLRYDGSSRFPATKKYAFFPAMALGWRISEEPFMKDNVKWVDELKIKASRGTLGNQNIANYGWQNIMNTGTKYNYSFGDQVATGVTLVDLADPTLRWESTRSTDLGLDFTLWRGLLTGSATYFDKYTYDILVSPGGSVSRVLGFNVGLKNSGKLKNTGWEFTLGHRNTVGKFSYNIDGNFSIINNKILDVGVGNVLQPNGLVGNANSALFIGYPVNAYYGYVADGLFVDANEGASWADQSALGSQKKPGDIRYKDISGPNGKPDGKITPAYDRVVLGSRIPRYTFGLNLGGKYRNFDLNVLMQGVADVKGYLEGYAGIALNNTATVQRWQFDERWTPENPDRNAKYPRMELVPNTGTGNTVQSSYWMLNGSYVRIKNIQLGYSLPPAATRRIGIDGLRVSLAAENLFTFSRYRKGWDPEVNTGGAYYPILRNYTLGVNVSF</sequence>
<dbReference type="SUPFAM" id="SSF49464">
    <property type="entry name" value="Carboxypeptidase regulatory domain-like"/>
    <property type="match status" value="1"/>
</dbReference>
<dbReference type="InterPro" id="IPR039426">
    <property type="entry name" value="TonB-dep_rcpt-like"/>
</dbReference>
<evidence type="ECO:0000256" key="6">
    <source>
        <dbReference type="ARBA" id="ARBA00023237"/>
    </source>
</evidence>
<name>A0A1T4SWA6_9BACT</name>
<gene>
    <name evidence="10" type="ORF">SAMN04488128_103675</name>
</gene>
<dbReference type="InterPro" id="IPR037066">
    <property type="entry name" value="Plug_dom_sf"/>
</dbReference>
<protein>
    <submittedName>
        <fullName evidence="10">TonB-linked outer membrane protein, SusC/RagA family</fullName>
    </submittedName>
</protein>
<evidence type="ECO:0000313" key="11">
    <source>
        <dbReference type="Proteomes" id="UP000190367"/>
    </source>
</evidence>
<keyword evidence="2 7" id="KW-0813">Transport</keyword>
<keyword evidence="6 7" id="KW-0998">Cell outer membrane</keyword>
<dbReference type="Gene3D" id="2.60.40.1120">
    <property type="entry name" value="Carboxypeptidase-like, regulatory domain"/>
    <property type="match status" value="1"/>
</dbReference>
<dbReference type="InterPro" id="IPR012910">
    <property type="entry name" value="Plug_dom"/>
</dbReference>
<keyword evidence="5 7" id="KW-0472">Membrane</keyword>
<proteinExistence type="inferred from homology"/>
<evidence type="ECO:0000313" key="10">
    <source>
        <dbReference type="EMBL" id="SKA32483.1"/>
    </source>
</evidence>
<feature type="domain" description="TonB-dependent receptor plug" evidence="9">
    <location>
        <begin position="202"/>
        <end position="309"/>
    </location>
</feature>
<keyword evidence="3 7" id="KW-1134">Transmembrane beta strand</keyword>
<dbReference type="InterPro" id="IPR023996">
    <property type="entry name" value="TonB-dep_OMP_SusC/RagA"/>
</dbReference>
<dbReference type="STRING" id="634771.SAMN04488128_103675"/>
<keyword evidence="4 7" id="KW-0812">Transmembrane</keyword>
<dbReference type="Gene3D" id="2.40.170.20">
    <property type="entry name" value="TonB-dependent receptor, beta-barrel domain"/>
    <property type="match status" value="1"/>
</dbReference>
<comment type="subcellular location">
    <subcellularLocation>
        <location evidence="1 7">Cell outer membrane</location>
        <topology evidence="1 7">Multi-pass membrane protein</topology>
    </subcellularLocation>
</comment>
<evidence type="ECO:0000256" key="8">
    <source>
        <dbReference type="SAM" id="SignalP"/>
    </source>
</evidence>
<dbReference type="Proteomes" id="UP000190367">
    <property type="component" value="Unassembled WGS sequence"/>
</dbReference>
<organism evidence="10 11">
    <name type="scientific">Chitinophaga eiseniae</name>
    <dbReference type="NCBI Taxonomy" id="634771"/>
    <lineage>
        <taxon>Bacteria</taxon>
        <taxon>Pseudomonadati</taxon>
        <taxon>Bacteroidota</taxon>
        <taxon>Chitinophagia</taxon>
        <taxon>Chitinophagales</taxon>
        <taxon>Chitinophagaceae</taxon>
        <taxon>Chitinophaga</taxon>
    </lineage>
</organism>
<dbReference type="NCBIfam" id="TIGR04057">
    <property type="entry name" value="SusC_RagA_signa"/>
    <property type="match status" value="1"/>
</dbReference>
<dbReference type="FunFam" id="2.170.130.10:FF:000003">
    <property type="entry name" value="SusC/RagA family TonB-linked outer membrane protein"/>
    <property type="match status" value="1"/>
</dbReference>
<dbReference type="PROSITE" id="PS52016">
    <property type="entry name" value="TONB_DEPENDENT_REC_3"/>
    <property type="match status" value="1"/>
</dbReference>
<dbReference type="InterPro" id="IPR023997">
    <property type="entry name" value="TonB-dep_OMP_SusC/RagA_CS"/>
</dbReference>
<evidence type="ECO:0000256" key="1">
    <source>
        <dbReference type="ARBA" id="ARBA00004571"/>
    </source>
</evidence>
<dbReference type="Gene3D" id="3.55.50.30">
    <property type="match status" value="1"/>
</dbReference>
<accession>A0A1T4SWA6</accession>
<dbReference type="InterPro" id="IPR036942">
    <property type="entry name" value="Beta-barrel_TonB_sf"/>
</dbReference>
<feature type="chain" id="PRO_5012572110" evidence="8">
    <location>
        <begin position="18"/>
        <end position="1107"/>
    </location>
</feature>
<dbReference type="SUPFAM" id="SSF56935">
    <property type="entry name" value="Porins"/>
    <property type="match status" value="1"/>
</dbReference>
<reference evidence="11" key="1">
    <citation type="submission" date="2017-02" db="EMBL/GenBank/DDBJ databases">
        <authorList>
            <person name="Varghese N."/>
            <person name="Submissions S."/>
        </authorList>
    </citation>
    <scope>NUCLEOTIDE SEQUENCE [LARGE SCALE GENOMIC DNA]</scope>
    <source>
        <strain evidence="11">DSM 22224</strain>
    </source>
</reference>
<evidence type="ECO:0000256" key="3">
    <source>
        <dbReference type="ARBA" id="ARBA00022452"/>
    </source>
</evidence>
<evidence type="ECO:0000256" key="5">
    <source>
        <dbReference type="ARBA" id="ARBA00023136"/>
    </source>
</evidence>
<dbReference type="RefSeq" id="WP_159456113.1">
    <property type="nucleotide sequence ID" value="NZ_FUWZ01000003.1"/>
</dbReference>
<dbReference type="OrthoDB" id="899266at2"/>
<evidence type="ECO:0000259" key="9">
    <source>
        <dbReference type="Pfam" id="PF07715"/>
    </source>
</evidence>